<dbReference type="GO" id="GO:0008955">
    <property type="term" value="F:peptidoglycan glycosyltransferase activity"/>
    <property type="evidence" value="ECO:0007669"/>
    <property type="project" value="TreeGrafter"/>
</dbReference>
<evidence type="ECO:0000313" key="4">
    <source>
        <dbReference type="Proteomes" id="UP000327011"/>
    </source>
</evidence>
<dbReference type="GO" id="GO:0009252">
    <property type="term" value="P:peptidoglycan biosynthetic process"/>
    <property type="evidence" value="ECO:0007669"/>
    <property type="project" value="TreeGrafter"/>
</dbReference>
<sequence>MVITEIRDGSGTTRSFPPRCRQVLDAAVADAVTEVLSDVLVKSTLKGIGREAAGMPGEGDMHRSAWYAGYTPDLALAVSLGDPRGATRYPLVDVTMGGHRYRQVDGTSVPGLIWKQAMTEATRGTRETRFTRPDMRRFGGCHDACPN</sequence>
<name>A0A5J5K1D8_9ACTN</name>
<reference evidence="3 4" key="1">
    <citation type="submission" date="2019-09" db="EMBL/GenBank/DDBJ databases">
        <title>Screening of Novel Bioactive Compounds from Soil-Associated.</title>
        <authorList>
            <person name="Gong X."/>
        </authorList>
    </citation>
    <scope>NUCLEOTIDE SEQUENCE [LARGE SCALE GENOMIC DNA]</scope>
    <source>
        <strain evidence="3 4">Gxj-6</strain>
    </source>
</reference>
<gene>
    <name evidence="3" type="ORF">F5972_19575</name>
</gene>
<accession>A0A5J5K1D8</accession>
<organism evidence="3 4">
    <name type="scientific">Microbispora cellulosiformans</name>
    <dbReference type="NCBI Taxonomy" id="2614688"/>
    <lineage>
        <taxon>Bacteria</taxon>
        <taxon>Bacillati</taxon>
        <taxon>Actinomycetota</taxon>
        <taxon>Actinomycetes</taxon>
        <taxon>Streptosporangiales</taxon>
        <taxon>Streptosporangiaceae</taxon>
        <taxon>Microbispora</taxon>
    </lineage>
</organism>
<keyword evidence="2" id="KW-0808">Transferase</keyword>
<dbReference type="Gene3D" id="3.40.710.10">
    <property type="entry name" value="DD-peptidase/beta-lactamase superfamily"/>
    <property type="match status" value="1"/>
</dbReference>
<dbReference type="AlphaFoldDB" id="A0A5J5K1D8"/>
<dbReference type="EMBL" id="VYTZ01000006">
    <property type="protein sequence ID" value="KAA9377787.1"/>
    <property type="molecule type" value="Genomic_DNA"/>
</dbReference>
<protein>
    <recommendedName>
        <fullName evidence="5">Penicillin-binding protein transpeptidase domain-containing protein</fullName>
    </recommendedName>
</protein>
<dbReference type="PANTHER" id="PTHR32282:SF33">
    <property type="entry name" value="PEPTIDOGLYCAN GLYCOSYLTRANSFERASE"/>
    <property type="match status" value="1"/>
</dbReference>
<evidence type="ECO:0000313" key="3">
    <source>
        <dbReference type="EMBL" id="KAA9377787.1"/>
    </source>
</evidence>
<dbReference type="Proteomes" id="UP000327011">
    <property type="component" value="Unassembled WGS sequence"/>
</dbReference>
<comment type="caution">
    <text evidence="3">The sequence shown here is derived from an EMBL/GenBank/DDBJ whole genome shotgun (WGS) entry which is preliminary data.</text>
</comment>
<dbReference type="InterPro" id="IPR050396">
    <property type="entry name" value="Glycosyltr_51/Transpeptidase"/>
</dbReference>
<dbReference type="SUPFAM" id="SSF56601">
    <property type="entry name" value="beta-lactamase/transpeptidase-like"/>
    <property type="match status" value="1"/>
</dbReference>
<dbReference type="PANTHER" id="PTHR32282">
    <property type="entry name" value="BINDING PROTEIN TRANSPEPTIDASE, PUTATIVE-RELATED"/>
    <property type="match status" value="1"/>
</dbReference>
<dbReference type="InterPro" id="IPR012338">
    <property type="entry name" value="Beta-lactam/transpept-like"/>
</dbReference>
<dbReference type="GO" id="GO:0030288">
    <property type="term" value="C:outer membrane-bounded periplasmic space"/>
    <property type="evidence" value="ECO:0007669"/>
    <property type="project" value="TreeGrafter"/>
</dbReference>
<dbReference type="RefSeq" id="WP_150934974.1">
    <property type="nucleotide sequence ID" value="NZ_VYTZ01000006.1"/>
</dbReference>
<proteinExistence type="predicted"/>
<keyword evidence="4" id="KW-1185">Reference proteome</keyword>
<evidence type="ECO:0000256" key="1">
    <source>
        <dbReference type="ARBA" id="ARBA00022676"/>
    </source>
</evidence>
<keyword evidence="1" id="KW-0328">Glycosyltransferase</keyword>
<evidence type="ECO:0008006" key="5">
    <source>
        <dbReference type="Google" id="ProtNLM"/>
    </source>
</evidence>
<evidence type="ECO:0000256" key="2">
    <source>
        <dbReference type="ARBA" id="ARBA00022679"/>
    </source>
</evidence>